<dbReference type="PROSITE" id="PS50110">
    <property type="entry name" value="RESPONSE_REGULATORY"/>
    <property type="match status" value="1"/>
</dbReference>
<keyword evidence="6" id="KW-0808">Transferase</keyword>
<dbReference type="GO" id="GO:0000155">
    <property type="term" value="F:phosphorelay sensor kinase activity"/>
    <property type="evidence" value="ECO:0007669"/>
    <property type="project" value="InterPro"/>
</dbReference>
<feature type="domain" description="Response regulatory" evidence="16">
    <location>
        <begin position="963"/>
        <end position="1081"/>
    </location>
</feature>
<dbReference type="Pfam" id="PF01584">
    <property type="entry name" value="CheW"/>
    <property type="match status" value="3"/>
</dbReference>
<dbReference type="InterPro" id="IPR002545">
    <property type="entry name" value="CheW-lke_dom"/>
</dbReference>
<evidence type="ECO:0000256" key="7">
    <source>
        <dbReference type="ARBA" id="ARBA00022741"/>
    </source>
</evidence>
<dbReference type="SUPFAM" id="SSF47384">
    <property type="entry name" value="Homodimeric domain of signal transducing histidine kinase"/>
    <property type="match status" value="1"/>
</dbReference>
<dbReference type="Gene3D" id="3.30.565.10">
    <property type="entry name" value="Histidine kinase-like ATPase, C-terminal domain"/>
    <property type="match status" value="1"/>
</dbReference>
<dbReference type="InterPro" id="IPR036097">
    <property type="entry name" value="HisK_dim/P_sf"/>
</dbReference>
<dbReference type="Pfam" id="PF01627">
    <property type="entry name" value="Hpt"/>
    <property type="match status" value="1"/>
</dbReference>
<evidence type="ECO:0000256" key="6">
    <source>
        <dbReference type="ARBA" id="ARBA00022679"/>
    </source>
</evidence>
<dbReference type="Gene3D" id="2.40.50.180">
    <property type="entry name" value="CheA-289, Domain 4"/>
    <property type="match status" value="1"/>
</dbReference>
<feature type="compositionally biased region" description="Low complexity" evidence="14">
    <location>
        <begin position="282"/>
        <end position="292"/>
    </location>
</feature>
<gene>
    <name evidence="19" type="ordered locus">Dole_0990</name>
</gene>
<evidence type="ECO:0000256" key="10">
    <source>
        <dbReference type="ARBA" id="ARBA00023012"/>
    </source>
</evidence>
<evidence type="ECO:0000256" key="4">
    <source>
        <dbReference type="ARBA" id="ARBA00022500"/>
    </source>
</evidence>
<proteinExistence type="predicted"/>
<dbReference type="Gene3D" id="3.40.50.2300">
    <property type="match status" value="1"/>
</dbReference>
<dbReference type="InterPro" id="IPR037006">
    <property type="entry name" value="CheA-like_homodim_sf"/>
</dbReference>
<comment type="function">
    <text evidence="11">Involved in the transmission of sensory signals from the chemoreceptors to the flagellar motors. CheA is autophosphorylated; it can transfer its phosphate group to either CheB or CheY.</text>
</comment>
<dbReference type="InterPro" id="IPR004358">
    <property type="entry name" value="Sig_transdc_His_kin-like_C"/>
</dbReference>
<name>A8ZWJ2_DESOH</name>
<feature type="domain" description="HPt" evidence="18">
    <location>
        <begin position="1"/>
        <end position="107"/>
    </location>
</feature>
<feature type="domain" description="Histidine kinase" evidence="15">
    <location>
        <begin position="339"/>
        <end position="583"/>
    </location>
</feature>
<keyword evidence="4" id="KW-0145">Chemotaxis</keyword>
<evidence type="ECO:0000256" key="2">
    <source>
        <dbReference type="ARBA" id="ARBA00012438"/>
    </source>
</evidence>
<dbReference type="Pfam" id="PF02895">
    <property type="entry name" value="H-kinase_dim"/>
    <property type="match status" value="1"/>
</dbReference>
<feature type="compositionally biased region" description="Basic and acidic residues" evidence="14">
    <location>
        <begin position="662"/>
        <end position="678"/>
    </location>
</feature>
<dbReference type="SMART" id="SM00260">
    <property type="entry name" value="CheW"/>
    <property type="match status" value="2"/>
</dbReference>
<evidence type="ECO:0000256" key="14">
    <source>
        <dbReference type="SAM" id="MobiDB-lite"/>
    </source>
</evidence>
<dbReference type="InterPro" id="IPR036641">
    <property type="entry name" value="HPT_dom_sf"/>
</dbReference>
<dbReference type="KEGG" id="dol:Dole_0990"/>
<dbReference type="InterPro" id="IPR003594">
    <property type="entry name" value="HATPase_dom"/>
</dbReference>
<feature type="modified residue" description="Phosphohistidine" evidence="12">
    <location>
        <position position="50"/>
    </location>
</feature>
<dbReference type="Proteomes" id="UP000008561">
    <property type="component" value="Chromosome"/>
</dbReference>
<dbReference type="PROSITE" id="PS50109">
    <property type="entry name" value="HIS_KIN"/>
    <property type="match status" value="1"/>
</dbReference>
<keyword evidence="7" id="KW-0547">Nucleotide-binding</keyword>
<dbReference type="SMART" id="SM00448">
    <property type="entry name" value="REC"/>
    <property type="match status" value="1"/>
</dbReference>
<dbReference type="GO" id="GO:0006935">
    <property type="term" value="P:chemotaxis"/>
    <property type="evidence" value="ECO:0007669"/>
    <property type="project" value="UniProtKB-KW"/>
</dbReference>
<accession>A8ZWJ2</accession>
<feature type="domain" description="CheW-like" evidence="17">
    <location>
        <begin position="585"/>
        <end position="784"/>
    </location>
</feature>
<dbReference type="InterPro" id="IPR011006">
    <property type="entry name" value="CheY-like_superfamily"/>
</dbReference>
<dbReference type="SUPFAM" id="SSF55874">
    <property type="entry name" value="ATPase domain of HSP90 chaperone/DNA topoisomerase II/histidine kinase"/>
    <property type="match status" value="1"/>
</dbReference>
<evidence type="ECO:0000256" key="13">
    <source>
        <dbReference type="PROSITE-ProRule" id="PRU00169"/>
    </source>
</evidence>
<dbReference type="PROSITE" id="PS50851">
    <property type="entry name" value="CHEW"/>
    <property type="match status" value="2"/>
</dbReference>
<dbReference type="PRINTS" id="PR00344">
    <property type="entry name" value="BCTRLSENSOR"/>
</dbReference>
<dbReference type="SUPFAM" id="SSF52172">
    <property type="entry name" value="CheY-like"/>
    <property type="match status" value="1"/>
</dbReference>
<keyword evidence="10" id="KW-0902">Two-component regulatory system</keyword>
<dbReference type="InterPro" id="IPR051315">
    <property type="entry name" value="Bact_Chemotaxis_CheA"/>
</dbReference>
<protein>
    <recommendedName>
        <fullName evidence="3">Chemotaxis protein CheA</fullName>
        <ecNumber evidence="2">2.7.13.3</ecNumber>
    </recommendedName>
</protein>
<dbReference type="GO" id="GO:0005524">
    <property type="term" value="F:ATP binding"/>
    <property type="evidence" value="ECO:0007669"/>
    <property type="project" value="UniProtKB-KW"/>
</dbReference>
<evidence type="ECO:0000259" key="16">
    <source>
        <dbReference type="PROSITE" id="PS50110"/>
    </source>
</evidence>
<evidence type="ECO:0000256" key="12">
    <source>
        <dbReference type="PROSITE-ProRule" id="PRU00110"/>
    </source>
</evidence>
<dbReference type="Pfam" id="PF00072">
    <property type="entry name" value="Response_reg"/>
    <property type="match status" value="1"/>
</dbReference>
<evidence type="ECO:0000256" key="11">
    <source>
        <dbReference type="ARBA" id="ARBA00035100"/>
    </source>
</evidence>
<dbReference type="OrthoDB" id="9803176at2"/>
<dbReference type="eggNOG" id="COG0784">
    <property type="taxonomic scope" value="Bacteria"/>
</dbReference>
<evidence type="ECO:0000259" key="17">
    <source>
        <dbReference type="PROSITE" id="PS50851"/>
    </source>
</evidence>
<dbReference type="InterPro" id="IPR036061">
    <property type="entry name" value="CheW-like_dom_sf"/>
</dbReference>
<dbReference type="SMART" id="SM00073">
    <property type="entry name" value="HPT"/>
    <property type="match status" value="1"/>
</dbReference>
<keyword evidence="9" id="KW-0067">ATP-binding</keyword>
<dbReference type="InterPro" id="IPR036890">
    <property type="entry name" value="HATPase_C_sf"/>
</dbReference>
<dbReference type="InterPro" id="IPR001789">
    <property type="entry name" value="Sig_transdc_resp-reg_receiver"/>
</dbReference>
<feature type="modified residue" description="4-aspartylphosphate" evidence="13">
    <location>
        <position position="1014"/>
    </location>
</feature>
<dbReference type="EMBL" id="CP000859">
    <property type="protein sequence ID" value="ABW66800.1"/>
    <property type="molecule type" value="Genomic_DNA"/>
</dbReference>
<dbReference type="SUPFAM" id="SSF47226">
    <property type="entry name" value="Histidine-containing phosphotransfer domain, HPT domain"/>
    <property type="match status" value="1"/>
</dbReference>
<evidence type="ECO:0000256" key="9">
    <source>
        <dbReference type="ARBA" id="ARBA00022840"/>
    </source>
</evidence>
<dbReference type="RefSeq" id="WP_012174418.1">
    <property type="nucleotide sequence ID" value="NC_009943.1"/>
</dbReference>
<dbReference type="eggNOG" id="COG2198">
    <property type="taxonomic scope" value="Bacteria"/>
</dbReference>
<evidence type="ECO:0000256" key="5">
    <source>
        <dbReference type="ARBA" id="ARBA00022553"/>
    </source>
</evidence>
<feature type="region of interest" description="Disordered" evidence="14">
    <location>
        <begin position="662"/>
        <end position="708"/>
    </location>
</feature>
<dbReference type="Pfam" id="PF02518">
    <property type="entry name" value="HATPase_c"/>
    <property type="match status" value="1"/>
</dbReference>
<evidence type="ECO:0000256" key="1">
    <source>
        <dbReference type="ARBA" id="ARBA00000085"/>
    </source>
</evidence>
<dbReference type="Gene3D" id="2.30.30.40">
    <property type="entry name" value="SH3 Domains"/>
    <property type="match status" value="1"/>
</dbReference>
<keyword evidence="5 13" id="KW-0597">Phosphoprotein</keyword>
<dbReference type="Gene3D" id="1.20.120.160">
    <property type="entry name" value="HPT domain"/>
    <property type="match status" value="1"/>
</dbReference>
<dbReference type="PANTHER" id="PTHR43395">
    <property type="entry name" value="SENSOR HISTIDINE KINASE CHEA"/>
    <property type="match status" value="1"/>
</dbReference>
<dbReference type="PROSITE" id="PS50894">
    <property type="entry name" value="HPT"/>
    <property type="match status" value="1"/>
</dbReference>
<evidence type="ECO:0000256" key="3">
    <source>
        <dbReference type="ARBA" id="ARBA00021495"/>
    </source>
</evidence>
<dbReference type="EC" id="2.7.13.3" evidence="2"/>
<evidence type="ECO:0000313" key="19">
    <source>
        <dbReference type="EMBL" id="ABW66800.1"/>
    </source>
</evidence>
<evidence type="ECO:0000256" key="8">
    <source>
        <dbReference type="ARBA" id="ARBA00022777"/>
    </source>
</evidence>
<keyword evidence="20" id="KW-1185">Reference proteome</keyword>
<dbReference type="SMART" id="SM01231">
    <property type="entry name" value="H-kinase_dim"/>
    <property type="match status" value="1"/>
</dbReference>
<organism evidence="19 20">
    <name type="scientific">Desulfosudis oleivorans (strain DSM 6200 / JCM 39069 / Hxd3)</name>
    <name type="common">Desulfococcus oleovorans</name>
    <dbReference type="NCBI Taxonomy" id="96561"/>
    <lineage>
        <taxon>Bacteria</taxon>
        <taxon>Pseudomonadati</taxon>
        <taxon>Thermodesulfobacteriota</taxon>
        <taxon>Desulfobacteria</taxon>
        <taxon>Desulfobacterales</taxon>
        <taxon>Desulfosudaceae</taxon>
        <taxon>Desulfosudis</taxon>
    </lineage>
</organism>
<comment type="catalytic activity">
    <reaction evidence="1">
        <text>ATP + protein L-histidine = ADP + protein N-phospho-L-histidine.</text>
        <dbReference type="EC" id="2.7.13.3"/>
    </reaction>
</comment>
<dbReference type="Gene3D" id="1.10.287.560">
    <property type="entry name" value="Histidine kinase CheA-like, homodimeric domain"/>
    <property type="match status" value="1"/>
</dbReference>
<dbReference type="InterPro" id="IPR008207">
    <property type="entry name" value="Sig_transdc_His_kin_Hpt_dom"/>
</dbReference>
<feature type="region of interest" description="Disordered" evidence="14">
    <location>
        <begin position="263"/>
        <end position="295"/>
    </location>
</feature>
<dbReference type="AlphaFoldDB" id="A8ZWJ2"/>
<reference evidence="19 20" key="1">
    <citation type="submission" date="2007-10" db="EMBL/GenBank/DDBJ databases">
        <title>Complete sequence of Desulfococcus oleovorans Hxd3.</title>
        <authorList>
            <consortium name="US DOE Joint Genome Institute"/>
            <person name="Copeland A."/>
            <person name="Lucas S."/>
            <person name="Lapidus A."/>
            <person name="Barry K."/>
            <person name="Glavina del Rio T."/>
            <person name="Dalin E."/>
            <person name="Tice H."/>
            <person name="Pitluck S."/>
            <person name="Kiss H."/>
            <person name="Brettin T."/>
            <person name="Bruce D."/>
            <person name="Detter J.C."/>
            <person name="Han C."/>
            <person name="Schmutz J."/>
            <person name="Larimer F."/>
            <person name="Land M."/>
            <person name="Hauser L."/>
            <person name="Kyrpides N."/>
            <person name="Kim E."/>
            <person name="Wawrik B."/>
            <person name="Richardson P."/>
        </authorList>
    </citation>
    <scope>NUCLEOTIDE SEQUENCE [LARGE SCALE GENOMIC DNA]</scope>
    <source>
        <strain evidence="20">DSM 6200 / JCM 39069 / Hxd3</strain>
    </source>
</reference>
<sequence>MLIEDEESLQMYVEESLDHMANIENNLLAIEKGGDSADPEIVNEVFRAAHSIKGGAGLMGLNNIKELSHRVESVLGMIREKKITPDASIISIVLSAFDKLYEMVTHIRESETIDISEEVVSLTGLTTASLPAARKPDVTKMINILPPDGGPALFQISRLDLDKARKGGRDLYLIEWDLIQDIHEQERSLMEMMKSVSMSGDVLDITMKIEAVGTLEEGTPSRIPILMLYSSRIGDDILPSLFNVERHQVHRVTEAMMVPAEADKPTPVRPDAGMPETAQSFTTETTPAPEATMPDVADEDRPAALDTTDTVYADEDDGLTIDSLKGPHVKAALSQTSLRVDVKLLDNLMTLAGEMVLSRNQLIQSLTAQNAKTIASAAQRINMVTSELQDVIMRTRMQSIGTIFNKFPRLVRDMSQTLGKKVELTIEGTDVELDKTIIEAISEPLVHLVRNSVDHGIEPPGKRAQLGKSPIGRIHLAALHEAGQVSIEITDDGNGIDDQLIVATALRKGLIAERRVADMSRKEKTELILLPGFSTSDKVTDVSGRGVGMDVVKTNLEKLSGTMDIDSVPGKYTTISIKLPLTLAIIPSQIISVSTEKYAIPQVNLDELLRIPADQVKNRIEKVGDAPVVRLRGRLLPLVDLAEVLGIEKTYVHPENGLEYSERRQNVADRRSRQHLAETETEDAAPAPAKETRSQSGERIPASRRKAEDRRFHATSAVNIAVVFQGNTRYGLIVDRLLDSEEIVVKPLGRHFKQCQEYSGATIMGDGRVSLILDVAGVAQSARLKSLELSEKAQQRAAEEKAAATASDQTKASLLMFANGPDEQFAVSLSLVERIESINPTAIEHVGGKRIIQYRGGALPLFSLSEVAAVSPLPESGEIAVIVFSLGGKEIGLMVAPPVDAIEVPITIDSKALKQPGIIGSAIIHNHTTLLVDVFEAVKTVYPDWVAGGKAPGRPVAEGNKATLLFAEDSDFFRKQVRGFLEEDGYTVLEAANGQAAWELLDTTDQTVDLVITDIEMPVMDGFELTQKIKSDNRFRHLSVLALTSLAGEEDIVRGKQIGITDYHIKMDREKLLDTVKRQLAADAG</sequence>
<dbReference type="CDD" id="cd00088">
    <property type="entry name" value="HPT"/>
    <property type="match status" value="1"/>
</dbReference>
<dbReference type="STRING" id="96561.Dole_0990"/>
<dbReference type="CDD" id="cd16916">
    <property type="entry name" value="HATPase_CheA-like"/>
    <property type="match status" value="1"/>
</dbReference>
<dbReference type="GO" id="GO:0005737">
    <property type="term" value="C:cytoplasm"/>
    <property type="evidence" value="ECO:0007669"/>
    <property type="project" value="InterPro"/>
</dbReference>
<evidence type="ECO:0000259" key="15">
    <source>
        <dbReference type="PROSITE" id="PS50109"/>
    </source>
</evidence>
<dbReference type="HOGENOM" id="CLU_000650_1_0_7"/>
<feature type="domain" description="CheW-like" evidence="17">
    <location>
        <begin position="811"/>
        <end position="943"/>
    </location>
</feature>
<evidence type="ECO:0000259" key="18">
    <source>
        <dbReference type="PROSITE" id="PS50894"/>
    </source>
</evidence>
<dbReference type="SUPFAM" id="SSF50341">
    <property type="entry name" value="CheW-like"/>
    <property type="match status" value="3"/>
</dbReference>
<dbReference type="eggNOG" id="COG0643">
    <property type="taxonomic scope" value="Bacteria"/>
</dbReference>
<dbReference type="FunFam" id="3.30.565.10:FF:000016">
    <property type="entry name" value="Chemotaxis protein CheA, putative"/>
    <property type="match status" value="1"/>
</dbReference>
<dbReference type="InterPro" id="IPR005467">
    <property type="entry name" value="His_kinase_dom"/>
</dbReference>
<keyword evidence="8 19" id="KW-0418">Kinase</keyword>
<dbReference type="PANTHER" id="PTHR43395:SF10">
    <property type="entry name" value="CHEMOTAXIS PROTEIN CHEA"/>
    <property type="match status" value="1"/>
</dbReference>
<dbReference type="InterPro" id="IPR004105">
    <property type="entry name" value="CheA-like_dim"/>
</dbReference>
<evidence type="ECO:0000313" key="20">
    <source>
        <dbReference type="Proteomes" id="UP000008561"/>
    </source>
</evidence>
<dbReference type="SMART" id="SM00387">
    <property type="entry name" value="HATPase_c"/>
    <property type="match status" value="1"/>
</dbReference>